<organism evidence="3 4">
    <name type="scientific">Neobacillus vireti LMG 21834</name>
    <dbReference type="NCBI Taxonomy" id="1131730"/>
    <lineage>
        <taxon>Bacteria</taxon>
        <taxon>Bacillati</taxon>
        <taxon>Bacillota</taxon>
        <taxon>Bacilli</taxon>
        <taxon>Bacillales</taxon>
        <taxon>Bacillaceae</taxon>
        <taxon>Neobacillus</taxon>
    </lineage>
</organism>
<dbReference type="PANTHER" id="PTHR43542">
    <property type="entry name" value="METHYLTRANSFERASE"/>
    <property type="match status" value="1"/>
</dbReference>
<protein>
    <submittedName>
        <fullName evidence="3">Methyltransferase</fullName>
    </submittedName>
</protein>
<dbReference type="AlphaFoldDB" id="A0AB94ILR4"/>
<keyword evidence="1 3" id="KW-0489">Methyltransferase</keyword>
<evidence type="ECO:0000313" key="4">
    <source>
        <dbReference type="Proteomes" id="UP000018877"/>
    </source>
</evidence>
<dbReference type="EMBL" id="ALAN01000083">
    <property type="protein sequence ID" value="ETI67958.1"/>
    <property type="molecule type" value="Genomic_DNA"/>
</dbReference>
<dbReference type="NCBIfam" id="TIGR00095">
    <property type="entry name" value="16S rRNA (guanine(966)-N(2))-methyltransferase RsmD"/>
    <property type="match status" value="1"/>
</dbReference>
<dbReference type="GO" id="GO:0031167">
    <property type="term" value="P:rRNA methylation"/>
    <property type="evidence" value="ECO:0007669"/>
    <property type="project" value="InterPro"/>
</dbReference>
<dbReference type="CDD" id="cd02440">
    <property type="entry name" value="AdoMet_MTases"/>
    <property type="match status" value="1"/>
</dbReference>
<keyword evidence="2" id="KW-0808">Transferase</keyword>
<evidence type="ECO:0000313" key="3">
    <source>
        <dbReference type="EMBL" id="ETI67958.1"/>
    </source>
</evidence>
<dbReference type="PANTHER" id="PTHR43542:SF1">
    <property type="entry name" value="METHYLTRANSFERASE"/>
    <property type="match status" value="1"/>
</dbReference>
<dbReference type="GO" id="GO:0003676">
    <property type="term" value="F:nucleic acid binding"/>
    <property type="evidence" value="ECO:0007669"/>
    <property type="project" value="InterPro"/>
</dbReference>
<dbReference type="InterPro" id="IPR002052">
    <property type="entry name" value="DNA_methylase_N6_adenine_CS"/>
</dbReference>
<dbReference type="Proteomes" id="UP000018877">
    <property type="component" value="Unassembled WGS sequence"/>
</dbReference>
<dbReference type="PIRSF" id="PIRSF004553">
    <property type="entry name" value="CHP00095"/>
    <property type="match status" value="1"/>
</dbReference>
<reference evidence="3 4" key="1">
    <citation type="journal article" date="2014" name="Environ. Microbiol.">
        <title>The nitrate-ammonifying and nosZ-carrying bacterium Bacillus vireti is a potent source and sink for nitric and nitrous oxide under high nitrate conditions.</title>
        <authorList>
            <person name="Mania D."/>
            <person name="Heylen K."/>
            <person name="van Spanning R.J."/>
            <person name="Frostegard A."/>
        </authorList>
    </citation>
    <scope>NUCLEOTIDE SEQUENCE [LARGE SCALE GENOMIC DNA]</scope>
    <source>
        <strain evidence="3 4">LMG 21834</strain>
    </source>
</reference>
<gene>
    <name evidence="3" type="ORF">BAVI_14931</name>
</gene>
<dbReference type="Pfam" id="PF03602">
    <property type="entry name" value="Cons_hypoth95"/>
    <property type="match status" value="1"/>
</dbReference>
<proteinExistence type="predicted"/>
<comment type="caution">
    <text evidence="3">The sequence shown here is derived from an EMBL/GenBank/DDBJ whole genome shotgun (WGS) entry which is preliminary data.</text>
</comment>
<keyword evidence="4" id="KW-1185">Reference proteome</keyword>
<dbReference type="Gene3D" id="3.40.50.150">
    <property type="entry name" value="Vaccinia Virus protein VP39"/>
    <property type="match status" value="1"/>
</dbReference>
<evidence type="ECO:0000256" key="1">
    <source>
        <dbReference type="ARBA" id="ARBA00022603"/>
    </source>
</evidence>
<dbReference type="SUPFAM" id="SSF53335">
    <property type="entry name" value="S-adenosyl-L-methionine-dependent methyltransferases"/>
    <property type="match status" value="1"/>
</dbReference>
<name>A0AB94ILR4_9BACI</name>
<accession>A0AB94ILR4</accession>
<dbReference type="GO" id="GO:0008168">
    <property type="term" value="F:methyltransferase activity"/>
    <property type="evidence" value="ECO:0007669"/>
    <property type="project" value="UniProtKB-KW"/>
</dbReference>
<sequence>MIGPYFDGGIGLDLFAGSGGLGLEALSRGLEKVIFVDRDTKAIQVIHENIQACRFEKQTEVYRNDADRALKALIKREMSFDYIFLDPPYKLQQLVSLMEKIDNHDLVKPNGIIVCEHSFDVELPKMAGRFTQMKHERYGVIAVTIYMRNNGE</sequence>
<evidence type="ECO:0000256" key="2">
    <source>
        <dbReference type="ARBA" id="ARBA00022679"/>
    </source>
</evidence>
<dbReference type="PROSITE" id="PS00092">
    <property type="entry name" value="N6_MTASE"/>
    <property type="match status" value="1"/>
</dbReference>
<dbReference type="InterPro" id="IPR029063">
    <property type="entry name" value="SAM-dependent_MTases_sf"/>
</dbReference>
<dbReference type="InterPro" id="IPR004398">
    <property type="entry name" value="RNA_MeTrfase_RsmD"/>
</dbReference>